<reference evidence="15" key="3">
    <citation type="submission" date="2025-09" db="UniProtKB">
        <authorList>
            <consortium name="Ensembl"/>
        </authorList>
    </citation>
    <scope>IDENTIFICATION</scope>
</reference>
<feature type="region of interest" description="Disordered" evidence="13">
    <location>
        <begin position="337"/>
        <end position="366"/>
    </location>
</feature>
<evidence type="ECO:0000313" key="15">
    <source>
        <dbReference type="Ensembl" id="ENSEEEP00000061846.1"/>
    </source>
</evidence>
<evidence type="ECO:0000256" key="11">
    <source>
        <dbReference type="ARBA" id="ARBA00039949"/>
    </source>
</evidence>
<dbReference type="Pfam" id="PF10595">
    <property type="entry name" value="FAM161A_B"/>
    <property type="match status" value="1"/>
</dbReference>
<keyword evidence="14" id="KW-0812">Transmembrane</keyword>
<dbReference type="PANTHER" id="PTHR21501:SF3">
    <property type="entry name" value="PROTEIN FAM161A"/>
    <property type="match status" value="1"/>
</dbReference>
<accession>A0AAY5EYF5</accession>
<dbReference type="AlphaFoldDB" id="A0AAY5EYF5"/>
<evidence type="ECO:0000256" key="7">
    <source>
        <dbReference type="ARBA" id="ARBA00023069"/>
    </source>
</evidence>
<feature type="coiled-coil region" evidence="12">
    <location>
        <begin position="466"/>
        <end position="500"/>
    </location>
</feature>
<comment type="subcellular location">
    <subcellularLocation>
        <location evidence="2">Cytoplasm</location>
        <location evidence="2">Cytoskeleton</location>
        <location evidence="2">Cilium basal body</location>
    </subcellularLocation>
    <subcellularLocation>
        <location evidence="1">Cytoplasm</location>
        <location evidence="1">Cytoskeleton</location>
        <location evidence="1">Microtubule organizing center</location>
        <location evidence="1">Centrosome</location>
        <location evidence="1">Centriole</location>
    </subcellularLocation>
</comment>
<comment type="function">
    <text evidence="10">Involved in ciliogenesis.</text>
</comment>
<evidence type="ECO:0000256" key="13">
    <source>
        <dbReference type="SAM" id="MobiDB-lite"/>
    </source>
</evidence>
<keyword evidence="7" id="KW-0969">Cilium</keyword>
<organism evidence="15 16">
    <name type="scientific">Electrophorus electricus</name>
    <name type="common">Electric eel</name>
    <name type="synonym">Gymnotus electricus</name>
    <dbReference type="NCBI Taxonomy" id="8005"/>
    <lineage>
        <taxon>Eukaryota</taxon>
        <taxon>Metazoa</taxon>
        <taxon>Chordata</taxon>
        <taxon>Craniata</taxon>
        <taxon>Vertebrata</taxon>
        <taxon>Euteleostomi</taxon>
        <taxon>Actinopterygii</taxon>
        <taxon>Neopterygii</taxon>
        <taxon>Teleostei</taxon>
        <taxon>Ostariophysi</taxon>
        <taxon>Gymnotiformes</taxon>
        <taxon>Gymnotoidei</taxon>
        <taxon>Gymnotidae</taxon>
        <taxon>Electrophorus</taxon>
    </lineage>
</organism>
<feature type="transmembrane region" description="Helical" evidence="14">
    <location>
        <begin position="543"/>
        <end position="562"/>
    </location>
</feature>
<dbReference type="GeneTree" id="ENSGT00940000157824"/>
<keyword evidence="6 12" id="KW-0175">Coiled coil</keyword>
<evidence type="ECO:0000256" key="3">
    <source>
        <dbReference type="ARBA" id="ARBA00006663"/>
    </source>
</evidence>
<gene>
    <name evidence="15" type="primary">CCDC148</name>
</gene>
<dbReference type="InterPro" id="IPR051655">
    <property type="entry name" value="FAM161"/>
</dbReference>
<keyword evidence="16" id="KW-1185">Reference proteome</keyword>
<comment type="similarity">
    <text evidence="3">Belongs to the FAM161 family.</text>
</comment>
<keyword evidence="5" id="KW-0970">Cilium biogenesis/degradation</keyword>
<evidence type="ECO:0000256" key="9">
    <source>
        <dbReference type="ARBA" id="ARBA00023273"/>
    </source>
</evidence>
<proteinExistence type="inferred from homology"/>
<protein>
    <recommendedName>
        <fullName evidence="11">Protein FAM161A</fullName>
    </recommendedName>
</protein>
<evidence type="ECO:0000256" key="10">
    <source>
        <dbReference type="ARBA" id="ARBA00037165"/>
    </source>
</evidence>
<evidence type="ECO:0000256" key="2">
    <source>
        <dbReference type="ARBA" id="ARBA00004120"/>
    </source>
</evidence>
<evidence type="ECO:0000256" key="14">
    <source>
        <dbReference type="SAM" id="Phobius"/>
    </source>
</evidence>
<evidence type="ECO:0000256" key="6">
    <source>
        <dbReference type="ARBA" id="ARBA00023054"/>
    </source>
</evidence>
<reference evidence="15 16" key="1">
    <citation type="submission" date="2020-05" db="EMBL/GenBank/DDBJ databases">
        <title>Electrophorus electricus (electric eel) genome, fEleEle1, primary haplotype.</title>
        <authorList>
            <person name="Myers G."/>
            <person name="Meyer A."/>
            <person name="Fedrigo O."/>
            <person name="Formenti G."/>
            <person name="Rhie A."/>
            <person name="Tracey A."/>
            <person name="Sims Y."/>
            <person name="Jarvis E.D."/>
        </authorList>
    </citation>
    <scope>NUCLEOTIDE SEQUENCE [LARGE SCALE GENOMIC DNA]</scope>
</reference>
<dbReference type="GO" id="GO:0005929">
    <property type="term" value="C:cilium"/>
    <property type="evidence" value="ECO:0007669"/>
    <property type="project" value="TreeGrafter"/>
</dbReference>
<evidence type="ECO:0000256" key="5">
    <source>
        <dbReference type="ARBA" id="ARBA00022794"/>
    </source>
</evidence>
<keyword evidence="14" id="KW-1133">Transmembrane helix</keyword>
<keyword evidence="4" id="KW-0963">Cytoplasm</keyword>
<evidence type="ECO:0000256" key="8">
    <source>
        <dbReference type="ARBA" id="ARBA00023212"/>
    </source>
</evidence>
<reference evidence="15" key="2">
    <citation type="submission" date="2025-08" db="UniProtKB">
        <authorList>
            <consortium name="Ensembl"/>
        </authorList>
    </citation>
    <scope>IDENTIFICATION</scope>
</reference>
<dbReference type="PANTHER" id="PTHR21501">
    <property type="entry name" value="PROTEIN FAM-161"/>
    <property type="match status" value="1"/>
</dbReference>
<dbReference type="GO" id="GO:0044782">
    <property type="term" value="P:cilium organization"/>
    <property type="evidence" value="ECO:0007669"/>
    <property type="project" value="TreeGrafter"/>
</dbReference>
<evidence type="ECO:0000313" key="16">
    <source>
        <dbReference type="Proteomes" id="UP000314983"/>
    </source>
</evidence>
<keyword evidence="14" id="KW-0472">Membrane</keyword>
<evidence type="ECO:0000256" key="4">
    <source>
        <dbReference type="ARBA" id="ARBA00022490"/>
    </source>
</evidence>
<dbReference type="InterPro" id="IPR019579">
    <property type="entry name" value="FAM161A/B"/>
</dbReference>
<keyword evidence="8" id="KW-0206">Cytoskeleton</keyword>
<keyword evidence="9" id="KW-0966">Cell projection</keyword>
<evidence type="ECO:0000256" key="1">
    <source>
        <dbReference type="ARBA" id="ARBA00004114"/>
    </source>
</evidence>
<dbReference type="GO" id="GO:0005814">
    <property type="term" value="C:centriole"/>
    <property type="evidence" value="ECO:0007669"/>
    <property type="project" value="UniProtKB-SubCell"/>
</dbReference>
<sequence>CVCLHKPASDHSYRCVIPPVCVPQLIYLAMGDDTDLPEVQFSNEEYYCKLAQLKKAHHCTMAELKHMLRRNLQLRVYIIPLVIAENWGGSSLVLPGTLKKTPSALELRRDSTFSDTDEECESDWKHGDYGNYSMKKGLLNSAKKHIKNMWRDFSMDTISPQGQQSKKQQQVKGRCRQVTVPKPFHMTLREAECKRKGVKSRSEIEWENGKLRQQLEELAECQRTFRAGPVPAHVYLPLFKELQEQREERRQLHHLQATEDQRLRATQRPFSFLERERARAEQKEACLLEQAEEERRRRRPFQAKPVPRAVREAAWGERQKEEELYRAIRMQMRAREMLRRSSLPPSAQDARPGGRRGQETEGQADIAGRRLRAGGKVPDFDGSYRRFQRQLVRRREVRPVTVCEPFRLCTANITSRRQRIAADLEADGRNPRQSRWPFVTLAAPAPRTPVCSSQDYLPAKITDSAKKRHEAVSRKVLEQRKKVEEEEERWREKQKKKDRRLRKVIWKRAKAYDPHTTLAQTHQHKLREFRYPRSVKTRNKYRITLYYGFVLSFCILISDGFLSDNKHFYCCIGKLMWFETKPRCNKYFK</sequence>
<feature type="coiled-coil region" evidence="12">
    <location>
        <begin position="270"/>
        <end position="297"/>
    </location>
</feature>
<name>A0AAY5EYF5_ELEEL</name>
<dbReference type="Ensembl" id="ENSEEET00000053566.1">
    <property type="protein sequence ID" value="ENSEEEP00000061846.1"/>
    <property type="gene ID" value="ENSEEEG00000025670.1"/>
</dbReference>
<dbReference type="Proteomes" id="UP000314983">
    <property type="component" value="Chromosome 16"/>
</dbReference>
<evidence type="ECO:0000256" key="12">
    <source>
        <dbReference type="SAM" id="Coils"/>
    </source>
</evidence>